<dbReference type="InterPro" id="IPR039910">
    <property type="entry name" value="D15-like"/>
</dbReference>
<dbReference type="PANTHER" id="PTHR12815">
    <property type="entry name" value="SORTING AND ASSEMBLY MACHINERY SAMM50 PROTEIN FAMILY MEMBER"/>
    <property type="match status" value="1"/>
</dbReference>
<evidence type="ECO:0000256" key="4">
    <source>
        <dbReference type="ARBA" id="ARBA00022692"/>
    </source>
</evidence>
<keyword evidence="4" id="KW-0812">Transmembrane</keyword>
<dbReference type="AlphaFoldDB" id="A0A6A6WFY1"/>
<dbReference type="GO" id="GO:0005741">
    <property type="term" value="C:mitochondrial outer membrane"/>
    <property type="evidence" value="ECO:0007669"/>
    <property type="project" value="UniProtKB-SubCell"/>
</dbReference>
<gene>
    <name evidence="8" type="ORF">EJ05DRAFT_497659</name>
</gene>
<protein>
    <recommendedName>
        <fullName evidence="7">Bacterial surface antigen (D15) domain-containing protein</fullName>
    </recommendedName>
</protein>
<dbReference type="PANTHER" id="PTHR12815:SF18">
    <property type="entry name" value="SORTING AND ASSEMBLY MACHINERY COMPONENT 50 HOMOLOG"/>
    <property type="match status" value="1"/>
</dbReference>
<evidence type="ECO:0000313" key="9">
    <source>
        <dbReference type="Proteomes" id="UP000799437"/>
    </source>
</evidence>
<keyword evidence="9" id="KW-1185">Reference proteome</keyword>
<dbReference type="RefSeq" id="XP_033603550.1">
    <property type="nucleotide sequence ID" value="XM_033746564.1"/>
</dbReference>
<evidence type="ECO:0000256" key="1">
    <source>
        <dbReference type="ARBA" id="ARBA00004374"/>
    </source>
</evidence>
<name>A0A6A6WFY1_9PEZI</name>
<dbReference type="Pfam" id="PF01103">
    <property type="entry name" value="Omp85"/>
    <property type="match status" value="1"/>
</dbReference>
<sequence length="505" mass="54505">MASQSDDDVFEKLKRKTDEKELAQQRAESEARVRSVQAKSGQRNAELIGSNSTLPVTISSIEVLQAQHTRRGFLERIFNPILHKNRDGSTLNDALVDMGSAYRTLQKFDIFQEPIAMYYDKPDKTDPSTSATDLAVYFYAKEKSRYTINTGTEAGHDEGSAFLNVILRNLFGGAESFNAHASIGTRTRSSYSANFETPILSNPDLKWEVGGLASSTIKSFASHEELLKGGSTKLKYLTPGGHRHEFGYSGYWRQLTGLAEGASPSVRQDAGDSFKSSIHHTWINERRDNPLMPSKGYLIKTVAEIAGLGALKGDVAFTKLEAETAAAIPLPAGISFTAGLRGGVLYPLTLAGQQSPSQSRLNDRFQLGGPTDVRGFRLGGLGPRDGTDSIGGDVYAAGGASLLFPIPKLGPESPIRLQAFINGGRLLGLQSPKSDEPLDSQAVSKCVKSTIAELQNGIPSCAAGLGLVYAHPVARFELNFSLPLYIRKGEEGRKGLQFGVGVSFL</sequence>
<keyword evidence="5" id="KW-0472">Membrane</keyword>
<dbReference type="FunFam" id="2.40.160.50:FF:000008">
    <property type="entry name" value="Mitochondrial outer membrane beta-barrel protein Tob55"/>
    <property type="match status" value="1"/>
</dbReference>
<dbReference type="Gene3D" id="2.40.160.50">
    <property type="entry name" value="membrane protein fhac: a member of the omp85/tpsb transporter family"/>
    <property type="match status" value="1"/>
</dbReference>
<evidence type="ECO:0000256" key="5">
    <source>
        <dbReference type="ARBA" id="ARBA00023136"/>
    </source>
</evidence>
<comment type="similarity">
    <text evidence="2">Belongs to the SAM50/omp85 family.</text>
</comment>
<feature type="region of interest" description="Disordered" evidence="6">
    <location>
        <begin position="1"/>
        <end position="34"/>
    </location>
</feature>
<keyword evidence="3" id="KW-1134">Transmembrane beta strand</keyword>
<dbReference type="GeneID" id="54487618"/>
<organism evidence="8 9">
    <name type="scientific">Pseudovirgaria hyperparasitica</name>
    <dbReference type="NCBI Taxonomy" id="470096"/>
    <lineage>
        <taxon>Eukaryota</taxon>
        <taxon>Fungi</taxon>
        <taxon>Dikarya</taxon>
        <taxon>Ascomycota</taxon>
        <taxon>Pezizomycotina</taxon>
        <taxon>Dothideomycetes</taxon>
        <taxon>Dothideomycetes incertae sedis</taxon>
        <taxon>Acrospermales</taxon>
        <taxon>Acrospermaceae</taxon>
        <taxon>Pseudovirgaria</taxon>
    </lineage>
</organism>
<proteinExistence type="inferred from homology"/>
<accession>A0A6A6WFY1</accession>
<reference evidence="8" key="1">
    <citation type="journal article" date="2020" name="Stud. Mycol.">
        <title>101 Dothideomycetes genomes: a test case for predicting lifestyles and emergence of pathogens.</title>
        <authorList>
            <person name="Haridas S."/>
            <person name="Albert R."/>
            <person name="Binder M."/>
            <person name="Bloem J."/>
            <person name="Labutti K."/>
            <person name="Salamov A."/>
            <person name="Andreopoulos B."/>
            <person name="Baker S."/>
            <person name="Barry K."/>
            <person name="Bills G."/>
            <person name="Bluhm B."/>
            <person name="Cannon C."/>
            <person name="Castanera R."/>
            <person name="Culley D."/>
            <person name="Daum C."/>
            <person name="Ezra D."/>
            <person name="Gonzalez J."/>
            <person name="Henrissat B."/>
            <person name="Kuo A."/>
            <person name="Liang C."/>
            <person name="Lipzen A."/>
            <person name="Lutzoni F."/>
            <person name="Magnuson J."/>
            <person name="Mondo S."/>
            <person name="Nolan M."/>
            <person name="Ohm R."/>
            <person name="Pangilinan J."/>
            <person name="Park H.-J."/>
            <person name="Ramirez L."/>
            <person name="Alfaro M."/>
            <person name="Sun H."/>
            <person name="Tritt A."/>
            <person name="Yoshinaga Y."/>
            <person name="Zwiers L.-H."/>
            <person name="Turgeon B."/>
            <person name="Goodwin S."/>
            <person name="Spatafora J."/>
            <person name="Crous P."/>
            <person name="Grigoriev I."/>
        </authorList>
    </citation>
    <scope>NUCLEOTIDE SEQUENCE</scope>
    <source>
        <strain evidence="8">CBS 121739</strain>
    </source>
</reference>
<dbReference type="GO" id="GO:0045040">
    <property type="term" value="P:protein insertion into mitochondrial outer membrane"/>
    <property type="evidence" value="ECO:0007669"/>
    <property type="project" value="TreeGrafter"/>
</dbReference>
<dbReference type="OrthoDB" id="1724197at2759"/>
<evidence type="ECO:0000256" key="2">
    <source>
        <dbReference type="ARBA" id="ARBA00010913"/>
    </source>
</evidence>
<evidence type="ECO:0000259" key="7">
    <source>
        <dbReference type="Pfam" id="PF01103"/>
    </source>
</evidence>
<feature type="domain" description="Bacterial surface antigen (D15)" evidence="7">
    <location>
        <begin position="169"/>
        <end position="504"/>
    </location>
</feature>
<dbReference type="Proteomes" id="UP000799437">
    <property type="component" value="Unassembled WGS sequence"/>
</dbReference>
<dbReference type="EMBL" id="ML996567">
    <property type="protein sequence ID" value="KAF2761099.1"/>
    <property type="molecule type" value="Genomic_DNA"/>
</dbReference>
<dbReference type="InterPro" id="IPR000184">
    <property type="entry name" value="Bac_surfAg_D15"/>
</dbReference>
<comment type="subcellular location">
    <subcellularLocation>
        <location evidence="1">Mitochondrion outer membrane</location>
        <topology evidence="1">Multi-pass membrane protein</topology>
    </subcellularLocation>
</comment>
<feature type="compositionally biased region" description="Basic and acidic residues" evidence="6">
    <location>
        <begin position="10"/>
        <end position="33"/>
    </location>
</feature>
<evidence type="ECO:0000256" key="3">
    <source>
        <dbReference type="ARBA" id="ARBA00022452"/>
    </source>
</evidence>
<evidence type="ECO:0000313" key="8">
    <source>
        <dbReference type="EMBL" id="KAF2761099.1"/>
    </source>
</evidence>
<evidence type="ECO:0000256" key="6">
    <source>
        <dbReference type="SAM" id="MobiDB-lite"/>
    </source>
</evidence>